<dbReference type="EMBL" id="AE008923">
    <property type="protein sequence ID" value="AAM38178.1"/>
    <property type="molecule type" value="Genomic_DNA"/>
</dbReference>
<keyword evidence="1" id="KW-1133">Transmembrane helix</keyword>
<dbReference type="KEGG" id="xac:XAC3336"/>
<keyword evidence="1" id="KW-0812">Transmembrane</keyword>
<protein>
    <recommendedName>
        <fullName evidence="4">DUF2946 domain-containing protein</fullName>
    </recommendedName>
</protein>
<evidence type="ECO:0000256" key="1">
    <source>
        <dbReference type="SAM" id="Phobius"/>
    </source>
</evidence>
<evidence type="ECO:0000313" key="3">
    <source>
        <dbReference type="Proteomes" id="UP000000576"/>
    </source>
</evidence>
<evidence type="ECO:0008006" key="4">
    <source>
        <dbReference type="Google" id="ProtNLM"/>
    </source>
</evidence>
<accession>A0AAI7ZHJ9</accession>
<organism evidence="2 3">
    <name type="scientific">Xanthomonas axonopodis pv. citri (strain 306)</name>
    <dbReference type="NCBI Taxonomy" id="190486"/>
    <lineage>
        <taxon>Bacteria</taxon>
        <taxon>Pseudomonadati</taxon>
        <taxon>Pseudomonadota</taxon>
        <taxon>Gammaproteobacteria</taxon>
        <taxon>Lysobacterales</taxon>
        <taxon>Lysobacteraceae</taxon>
        <taxon>Xanthomonas</taxon>
    </lineage>
</organism>
<evidence type="ECO:0000313" key="2">
    <source>
        <dbReference type="EMBL" id="AAM38178.1"/>
    </source>
</evidence>
<dbReference type="Proteomes" id="UP000000576">
    <property type="component" value="Chromosome"/>
</dbReference>
<proteinExistence type="predicted"/>
<dbReference type="AlphaFoldDB" id="A0AAI7ZHJ9"/>
<gene>
    <name evidence="2" type="ordered locus">XAC3336</name>
</gene>
<reference evidence="2 3" key="1">
    <citation type="journal article" date="2002" name="Nature">
        <title>Comparison of the genomes of two Xanthomonas pathogens with differing host specificities.</title>
        <authorList>
            <person name="da Silva A.C."/>
            <person name="Ferro J.A."/>
            <person name="Reinach F.C."/>
            <person name="Farah C.S."/>
            <person name="Furlan L.R."/>
            <person name="Quaggio R.B."/>
            <person name="Monteiro-Vitorello C.B."/>
            <person name="Van Sluys M.A."/>
            <person name="Almeida N.F."/>
            <person name="Alves L.M."/>
            <person name="do Amaral A.M."/>
            <person name="Bertolini M.C."/>
            <person name="Camargo L.E."/>
            <person name="Camarotte G."/>
            <person name="Cannavan F."/>
            <person name="Cardozo J."/>
            <person name="Chambergo F."/>
            <person name="Ciapina L.P."/>
            <person name="Cicarelli R.M."/>
            <person name="Coutinho L.L."/>
            <person name="Cursino-Santos J.R."/>
            <person name="El-Dorry H."/>
            <person name="Faria J.B."/>
            <person name="Ferreira A.J."/>
            <person name="Ferreira R.C."/>
            <person name="Ferro M.I."/>
            <person name="Formighieri E.F."/>
            <person name="Franco M.C."/>
            <person name="Greggio C.C."/>
            <person name="Gruber A."/>
            <person name="Katsuyama A.M."/>
            <person name="Kishi L.T."/>
            <person name="Leite R.P."/>
            <person name="Lemos E.G."/>
            <person name="Lemos M.V."/>
            <person name="Locali E.C."/>
            <person name="Machado M.A."/>
            <person name="Madeira A.M."/>
            <person name="Martinez-Rossi N.M."/>
            <person name="Martins E.C."/>
            <person name="Meidanis J."/>
            <person name="Menck C.F."/>
            <person name="Miyaki C.Y."/>
            <person name="Moon D.H."/>
            <person name="Moreira L.M."/>
            <person name="Novo M.T."/>
            <person name="Okura V.K."/>
            <person name="Oliveira M.C."/>
            <person name="Oliveira V.R."/>
            <person name="Pereira H.A."/>
            <person name="Rossi A."/>
            <person name="Sena J.A."/>
            <person name="Silva C."/>
            <person name="de Souza R.F."/>
            <person name="Spinola L.A."/>
            <person name="Takita M.A."/>
            <person name="Tamura R.E."/>
            <person name="Teixeira E.C."/>
            <person name="Tezza R.I."/>
            <person name="Trindade dos Santos M."/>
            <person name="Truffi D."/>
            <person name="Tsai S.M."/>
            <person name="White F.F."/>
            <person name="Setubal J.C."/>
            <person name="Kitajima J.P."/>
        </authorList>
    </citation>
    <scope>NUCLEOTIDE SEQUENCE [LARGE SCALE GENOMIC DNA]</scope>
    <source>
        <strain evidence="2 3">306</strain>
    </source>
</reference>
<dbReference type="InterPro" id="IPR021333">
    <property type="entry name" value="DUF2946"/>
</dbReference>
<sequence>MGLQRLAHPVLACRLRRMPGRGSSGCDRASRVRHAVAHRPRPSPRLAWRLTLRRMLRLSRRHRLLPLLACLAVALMLVAPLISRWSQAQPIEPMCMGVPALSAARALHAGHRTQPAGLAADAHSGAVANMQHARTHDAATHGHACDYCVLAARLLPLLIVALLCLLQPRPAPAPVLTQAGARSVFRWAALGARGPPLAA</sequence>
<feature type="transmembrane region" description="Helical" evidence="1">
    <location>
        <begin position="64"/>
        <end position="85"/>
    </location>
</feature>
<dbReference type="Pfam" id="PF11162">
    <property type="entry name" value="DUF2946"/>
    <property type="match status" value="1"/>
</dbReference>
<name>A0AAI7ZHJ9_XANAC</name>
<keyword evidence="1" id="KW-0472">Membrane</keyword>